<comment type="similarity">
    <text evidence="1">Belongs to the peptidase S1C family.</text>
</comment>
<dbReference type="GO" id="GO:0004252">
    <property type="term" value="F:serine-type endopeptidase activity"/>
    <property type="evidence" value="ECO:0007669"/>
    <property type="project" value="InterPro"/>
</dbReference>
<dbReference type="SUPFAM" id="SSF50494">
    <property type="entry name" value="Trypsin-like serine proteases"/>
    <property type="match status" value="1"/>
</dbReference>
<evidence type="ECO:0000256" key="4">
    <source>
        <dbReference type="ARBA" id="ARBA00022825"/>
    </source>
</evidence>
<evidence type="ECO:0000313" key="8">
    <source>
        <dbReference type="Proteomes" id="UP000037460"/>
    </source>
</evidence>
<keyword evidence="4" id="KW-0720">Serine protease</keyword>
<dbReference type="GO" id="GO:0006508">
    <property type="term" value="P:proteolysis"/>
    <property type="evidence" value="ECO:0007669"/>
    <property type="project" value="UniProtKB-KW"/>
</dbReference>
<evidence type="ECO:0000256" key="3">
    <source>
        <dbReference type="ARBA" id="ARBA00022801"/>
    </source>
</evidence>
<dbReference type="EMBL" id="JWZX01003254">
    <property type="protein sequence ID" value="KOO22744.1"/>
    <property type="molecule type" value="Genomic_DNA"/>
</dbReference>
<organism evidence="7 8">
    <name type="scientific">Chrysochromulina tobinii</name>
    <dbReference type="NCBI Taxonomy" id="1460289"/>
    <lineage>
        <taxon>Eukaryota</taxon>
        <taxon>Haptista</taxon>
        <taxon>Haptophyta</taxon>
        <taxon>Prymnesiophyceae</taxon>
        <taxon>Prymnesiales</taxon>
        <taxon>Chrysochromulinaceae</taxon>
        <taxon>Chrysochromulina</taxon>
    </lineage>
</organism>
<dbReference type="Pfam" id="PF13365">
    <property type="entry name" value="Trypsin_2"/>
    <property type="match status" value="1"/>
</dbReference>
<dbReference type="Gene3D" id="3.20.190.20">
    <property type="match status" value="1"/>
</dbReference>
<dbReference type="PANTHER" id="PTHR45980">
    <property type="match status" value="1"/>
</dbReference>
<evidence type="ECO:0000313" key="7">
    <source>
        <dbReference type="EMBL" id="KOO22744.1"/>
    </source>
</evidence>
<proteinExistence type="inferred from homology"/>
<dbReference type="Pfam" id="PF17815">
    <property type="entry name" value="PDZ_3"/>
    <property type="match status" value="1"/>
</dbReference>
<evidence type="ECO:0000259" key="6">
    <source>
        <dbReference type="Pfam" id="PF17815"/>
    </source>
</evidence>
<evidence type="ECO:0000256" key="2">
    <source>
        <dbReference type="ARBA" id="ARBA00022670"/>
    </source>
</evidence>
<sequence>MHAMTFAALFALASAAAPPWDAVVRIEVAAVAPSYMRPWEKAAQQRQGGTGFLVDGRRILTNHHVIENAVDIRLSKTGNSKRWRARVVAMGPDVDLAALEVIENADEFFADLTPVAWSYELPPLQSRVTVRGYPLGGNAQSVTEGVVSRVDCKNYRLGATSSISPGRSLVVQIDAAINGGNSGGPAFDASNRVIGVAFQGIDGAQSIGYIIPALLARTFLTAVVSAPKFRLADVPFRIQHLENRGLRRYLQVPDRVTGVVVSAPNDVITHLDGVSVGDDGTVPLRPGERVSLDYLITSKVHDAPTELSILRYGRSLTLRAQLVPLPPPLPRWHDFDCTPEWVIIGGLVFSPLTAPLIEDASSGGVRSYVHDIFTREVGAKNGFNTEPAREVVVLLDVLNGGDVNHGYEAEGWKVLTHLNGQAVESLAGLYFLWQQATRDGAAFLEFGFGGGTERKIVLEQAAPG</sequence>
<keyword evidence="8" id="KW-1185">Reference proteome</keyword>
<keyword evidence="3" id="KW-0378">Hydrolase</keyword>
<name>A0A0M0J822_9EUKA</name>
<reference evidence="8" key="1">
    <citation type="journal article" date="2015" name="PLoS Genet.">
        <title>Genome Sequence and Transcriptome Analyses of Chrysochromulina tobin: Metabolic Tools for Enhanced Algal Fitness in the Prominent Order Prymnesiales (Haptophyceae).</title>
        <authorList>
            <person name="Hovde B.T."/>
            <person name="Deodato C.R."/>
            <person name="Hunsperger H.M."/>
            <person name="Ryken S.A."/>
            <person name="Yost W."/>
            <person name="Jha R.K."/>
            <person name="Patterson J."/>
            <person name="Monnat R.J. Jr."/>
            <person name="Barlow S.B."/>
            <person name="Starkenburg S.R."/>
            <person name="Cattolico R.A."/>
        </authorList>
    </citation>
    <scope>NUCLEOTIDE SEQUENCE</scope>
    <source>
        <strain evidence="8">CCMP291</strain>
    </source>
</reference>
<dbReference type="InterPro" id="IPR001940">
    <property type="entry name" value="Peptidase_S1C"/>
</dbReference>
<feature type="signal peptide" evidence="5">
    <location>
        <begin position="1"/>
        <end position="15"/>
    </location>
</feature>
<keyword evidence="5" id="KW-0732">Signal</keyword>
<dbReference type="InterPro" id="IPR046449">
    <property type="entry name" value="DEGP_PDZ_sf"/>
</dbReference>
<dbReference type="Proteomes" id="UP000037460">
    <property type="component" value="Unassembled WGS sequence"/>
</dbReference>
<feature type="chain" id="PRO_5013266380" evidence="5">
    <location>
        <begin position="16"/>
        <end position="464"/>
    </location>
</feature>
<accession>A0A0M0J822</accession>
<dbReference type="InterPro" id="IPR009003">
    <property type="entry name" value="Peptidase_S1_PA"/>
</dbReference>
<evidence type="ECO:0000256" key="5">
    <source>
        <dbReference type="SAM" id="SignalP"/>
    </source>
</evidence>
<keyword evidence="2 7" id="KW-0645">Protease</keyword>
<comment type="caution">
    <text evidence="7">The sequence shown here is derived from an EMBL/GenBank/DDBJ whole genome shotgun (WGS) entry which is preliminary data.</text>
</comment>
<feature type="domain" description="Protease Do-like PDZ" evidence="6">
    <location>
        <begin position="333"/>
        <end position="460"/>
    </location>
</feature>
<dbReference type="AlphaFoldDB" id="A0A0M0J822"/>
<dbReference type="PANTHER" id="PTHR45980:SF9">
    <property type="entry name" value="PROTEASE DO-LIKE 10, MITOCHONDRIAL-RELATED"/>
    <property type="match status" value="1"/>
</dbReference>
<dbReference type="OrthoDB" id="4217619at2759"/>
<evidence type="ECO:0000256" key="1">
    <source>
        <dbReference type="ARBA" id="ARBA00010541"/>
    </source>
</evidence>
<dbReference type="PRINTS" id="PR00834">
    <property type="entry name" value="PROTEASES2C"/>
</dbReference>
<gene>
    <name evidence="7" type="ORF">Ctob_001790</name>
</gene>
<dbReference type="InterPro" id="IPR043504">
    <property type="entry name" value="Peptidase_S1_PA_chymotrypsin"/>
</dbReference>
<dbReference type="Gene3D" id="2.40.10.10">
    <property type="entry name" value="Trypsin-like serine proteases"/>
    <property type="match status" value="2"/>
</dbReference>
<dbReference type="InterPro" id="IPR041517">
    <property type="entry name" value="DEGP_PDZ"/>
</dbReference>
<protein>
    <submittedName>
        <fullName evidence="7">Protease do-like mitochondrial-like protein</fullName>
    </submittedName>
</protein>